<evidence type="ECO:0000256" key="4">
    <source>
        <dbReference type="ARBA" id="ARBA00023125"/>
    </source>
</evidence>
<feature type="domain" description="Ethylene insensitive 3-like DNA-binding" evidence="7">
    <location>
        <begin position="54"/>
        <end position="301"/>
    </location>
</feature>
<dbReference type="SUPFAM" id="SSF116768">
    <property type="entry name" value="DNA-binding domain of EIN3-like"/>
    <property type="match status" value="1"/>
</dbReference>
<dbReference type="AlphaFoldDB" id="A0AA38C8I0"/>
<evidence type="ECO:0000256" key="6">
    <source>
        <dbReference type="SAM" id="MobiDB-lite"/>
    </source>
</evidence>
<dbReference type="Proteomes" id="UP000824469">
    <property type="component" value="Unassembled WGS sequence"/>
</dbReference>
<comment type="subcellular location">
    <subcellularLocation>
        <location evidence="1">Nucleus</location>
    </subcellularLocation>
</comment>
<evidence type="ECO:0000256" key="3">
    <source>
        <dbReference type="ARBA" id="ARBA00022745"/>
    </source>
</evidence>
<evidence type="ECO:0000313" key="8">
    <source>
        <dbReference type="EMBL" id="KAH9295755.1"/>
    </source>
</evidence>
<dbReference type="PANTHER" id="PTHR33305:SF30">
    <property type="entry name" value="ETHYLENE INSENSITIVE 3-LIKE 3 PROTEIN"/>
    <property type="match status" value="1"/>
</dbReference>
<dbReference type="InterPro" id="IPR023278">
    <property type="entry name" value="Ethylene_insens-like_DNA-bd"/>
</dbReference>
<accession>A0AA38C8I0</accession>
<sequence>MGVYEEMGYSGNLDFLTLPPEGDSMCENVCENGCENEGEVMHDDDLSEDEIDVDELEKRMWKDRMRLRRIKEQHKGKEQTDTAKQRQSQEQARRKKMSRAQDGILKYMLKMMEVCKAQGFVYGIIPEKGKPVSGASDNLRAWWKEKVRFDRNGPAAIAKYQAEHAIPGSNEDSMIVAPTPHTLQELQDTTLGSLLSALMQHCDPPQRRFPLEKGVSPPWWPNSNEDWWPQVGLPKGQGPPPYKKPHDLKKAWKVGVLTAVIKHMSPDIAKIRKLVRQSKCLQDKMTAKESATWLAVVNQEEAWARQQNPNACPPTSVSLSANAGALTFSSSSEYDVEGFEDDPNTIFSNDDVQDRKPHDFDLFSSEAQDCKPFDFELFNASISKERVPSSLQIGDNVDTVRKRKLSQEPQMEDQKIYTCPHEQCPHYQRQFGFLEQGLRNAHQSNCDYRTDFQGMGYQISELQANNNMFCIPMGQPNQLQVQGKGSTFPTRMDGQAASNATVAMGQHNQVQVQGKGSTFPARLDGQATSNASVNLGPASSAGLAVPTNGQQPINELLALYDSGLHQNKTSALGSLPITKNPNQLDVNMLSTQGREFLRITTDESFFGQGALPGNSGTDANLNMHQLMREGLNLDQSGVYDQAFVHQPQEMNGDFKFGSPYNISIDYGDSFARAPEPVPKYENSIWYFGA</sequence>
<evidence type="ECO:0000259" key="7">
    <source>
        <dbReference type="Pfam" id="PF04873"/>
    </source>
</evidence>
<reference evidence="8 9" key="1">
    <citation type="journal article" date="2021" name="Nat. Plants">
        <title>The Taxus genome provides insights into paclitaxel biosynthesis.</title>
        <authorList>
            <person name="Xiong X."/>
            <person name="Gou J."/>
            <person name="Liao Q."/>
            <person name="Li Y."/>
            <person name="Zhou Q."/>
            <person name="Bi G."/>
            <person name="Li C."/>
            <person name="Du R."/>
            <person name="Wang X."/>
            <person name="Sun T."/>
            <person name="Guo L."/>
            <person name="Liang H."/>
            <person name="Lu P."/>
            <person name="Wu Y."/>
            <person name="Zhang Z."/>
            <person name="Ro D.K."/>
            <person name="Shang Y."/>
            <person name="Huang S."/>
            <person name="Yan J."/>
        </authorList>
    </citation>
    <scope>NUCLEOTIDE SEQUENCE [LARGE SCALE GENOMIC DNA]</scope>
    <source>
        <strain evidence="8">Ta-2019</strain>
    </source>
</reference>
<proteinExistence type="inferred from homology"/>
<gene>
    <name evidence="8" type="ORF">KI387_039343</name>
</gene>
<dbReference type="GO" id="GO:0043565">
    <property type="term" value="F:sequence-specific DNA binding"/>
    <property type="evidence" value="ECO:0007669"/>
    <property type="project" value="UniProtKB-ARBA"/>
</dbReference>
<dbReference type="EMBL" id="JAHRHJ020000011">
    <property type="protein sequence ID" value="KAH9295755.1"/>
    <property type="molecule type" value="Genomic_DNA"/>
</dbReference>
<comment type="caution">
    <text evidence="8">The sequence shown here is derived from an EMBL/GenBank/DDBJ whole genome shotgun (WGS) entry which is preliminary data.</text>
</comment>
<dbReference type="FunFam" id="1.10.3180.10:FF:000002">
    <property type="entry name" value="Ethylene insensitive 3-like 1"/>
    <property type="match status" value="1"/>
</dbReference>
<dbReference type="OMA" id="FQYDQCK"/>
<protein>
    <recommendedName>
        <fullName evidence="7">Ethylene insensitive 3-like DNA-binding domain-containing protein</fullName>
    </recommendedName>
</protein>
<comment type="similarity">
    <text evidence="2">Belongs to the EIN3 family.</text>
</comment>
<evidence type="ECO:0000313" key="9">
    <source>
        <dbReference type="Proteomes" id="UP000824469"/>
    </source>
</evidence>
<keyword evidence="3" id="KW-0936">Ethylene signaling pathway</keyword>
<organism evidence="8 9">
    <name type="scientific">Taxus chinensis</name>
    <name type="common">Chinese yew</name>
    <name type="synonym">Taxus wallichiana var. chinensis</name>
    <dbReference type="NCBI Taxonomy" id="29808"/>
    <lineage>
        <taxon>Eukaryota</taxon>
        <taxon>Viridiplantae</taxon>
        <taxon>Streptophyta</taxon>
        <taxon>Embryophyta</taxon>
        <taxon>Tracheophyta</taxon>
        <taxon>Spermatophyta</taxon>
        <taxon>Pinopsida</taxon>
        <taxon>Pinidae</taxon>
        <taxon>Conifers II</taxon>
        <taxon>Cupressales</taxon>
        <taxon>Taxaceae</taxon>
        <taxon>Taxus</taxon>
    </lineage>
</organism>
<evidence type="ECO:0000256" key="2">
    <source>
        <dbReference type="ARBA" id="ARBA00009416"/>
    </source>
</evidence>
<feature type="compositionally biased region" description="Basic and acidic residues" evidence="6">
    <location>
        <begin position="73"/>
        <end position="84"/>
    </location>
</feature>
<feature type="region of interest" description="Disordered" evidence="6">
    <location>
        <begin position="70"/>
        <end position="97"/>
    </location>
</feature>
<dbReference type="Pfam" id="PF04873">
    <property type="entry name" value="EIN3_DNA-bd"/>
    <property type="match status" value="1"/>
</dbReference>
<dbReference type="GO" id="GO:0003700">
    <property type="term" value="F:DNA-binding transcription factor activity"/>
    <property type="evidence" value="ECO:0007669"/>
    <property type="project" value="InterPro"/>
</dbReference>
<keyword evidence="9" id="KW-1185">Reference proteome</keyword>
<keyword evidence="4" id="KW-0238">DNA-binding</keyword>
<name>A0AA38C8I0_TAXCH</name>
<dbReference type="InterPro" id="IPR006957">
    <property type="entry name" value="EIN3"/>
</dbReference>
<evidence type="ECO:0000256" key="1">
    <source>
        <dbReference type="ARBA" id="ARBA00004123"/>
    </source>
</evidence>
<dbReference type="InterPro" id="IPR047091">
    <property type="entry name" value="EIN3-like_DNA-bd"/>
</dbReference>
<keyword evidence="5" id="KW-0539">Nucleus</keyword>
<dbReference type="Gene3D" id="1.10.3180.10">
    <property type="entry name" value="DNA-binding domain of EIN3-like"/>
    <property type="match status" value="2"/>
</dbReference>
<dbReference type="PANTHER" id="PTHR33305">
    <property type="entry name" value="ETHYLENE INSENSITIVE 3-LIKE 2 PROTEIN"/>
    <property type="match status" value="1"/>
</dbReference>
<dbReference type="FunFam" id="1.10.3180.10:FF:000001">
    <property type="entry name" value="Ethylene insensitive 3-like 1"/>
    <property type="match status" value="1"/>
</dbReference>
<dbReference type="GO" id="GO:0009873">
    <property type="term" value="P:ethylene-activated signaling pathway"/>
    <property type="evidence" value="ECO:0007669"/>
    <property type="project" value="UniProtKB-KW"/>
</dbReference>
<evidence type="ECO:0000256" key="5">
    <source>
        <dbReference type="ARBA" id="ARBA00023242"/>
    </source>
</evidence>
<dbReference type="GO" id="GO:0005634">
    <property type="term" value="C:nucleus"/>
    <property type="evidence" value="ECO:0007669"/>
    <property type="project" value="UniProtKB-SubCell"/>
</dbReference>